<comment type="caution">
    <text evidence="3">The sequence shown here is derived from an EMBL/GenBank/DDBJ whole genome shotgun (WGS) entry which is preliminary data.</text>
</comment>
<dbReference type="Pfam" id="PF13625">
    <property type="entry name" value="Helicase_C_3"/>
    <property type="match status" value="1"/>
</dbReference>
<keyword evidence="3" id="KW-0378">Hydrolase</keyword>
<accession>A0ABW5FS36</accession>
<dbReference type="EMBL" id="JBHUKR010000007">
    <property type="protein sequence ID" value="MFD2417425.1"/>
    <property type="molecule type" value="Genomic_DNA"/>
</dbReference>
<dbReference type="RefSeq" id="WP_378265176.1">
    <property type="nucleotide sequence ID" value="NZ_JBHUKR010000007.1"/>
</dbReference>
<name>A0ABW5FS36_9PSEU</name>
<feature type="domain" description="Helicase XPB/Ssl2 N-terminal" evidence="2">
    <location>
        <begin position="459"/>
        <end position="581"/>
    </location>
</feature>
<organism evidence="3 4">
    <name type="scientific">Amycolatopsis pigmentata</name>
    <dbReference type="NCBI Taxonomy" id="450801"/>
    <lineage>
        <taxon>Bacteria</taxon>
        <taxon>Bacillati</taxon>
        <taxon>Actinomycetota</taxon>
        <taxon>Actinomycetes</taxon>
        <taxon>Pseudonocardiales</taxon>
        <taxon>Pseudonocardiaceae</taxon>
        <taxon>Amycolatopsis</taxon>
    </lineage>
</organism>
<evidence type="ECO:0000256" key="1">
    <source>
        <dbReference type="SAM" id="MobiDB-lite"/>
    </source>
</evidence>
<keyword evidence="4" id="KW-1185">Reference proteome</keyword>
<dbReference type="InterPro" id="IPR032830">
    <property type="entry name" value="XPB/Ssl2_N"/>
</dbReference>
<reference evidence="4" key="1">
    <citation type="journal article" date="2019" name="Int. J. Syst. Evol. Microbiol.">
        <title>The Global Catalogue of Microorganisms (GCM) 10K type strain sequencing project: providing services to taxonomists for standard genome sequencing and annotation.</title>
        <authorList>
            <consortium name="The Broad Institute Genomics Platform"/>
            <consortium name="The Broad Institute Genome Sequencing Center for Infectious Disease"/>
            <person name="Wu L."/>
            <person name="Ma J."/>
        </authorList>
    </citation>
    <scope>NUCLEOTIDE SEQUENCE [LARGE SCALE GENOMIC DNA]</scope>
    <source>
        <strain evidence="4">CGMCC 4.7645</strain>
    </source>
</reference>
<dbReference type="GO" id="GO:0004386">
    <property type="term" value="F:helicase activity"/>
    <property type="evidence" value="ECO:0007669"/>
    <property type="project" value="UniProtKB-KW"/>
</dbReference>
<proteinExistence type="predicted"/>
<feature type="region of interest" description="Disordered" evidence="1">
    <location>
        <begin position="610"/>
        <end position="644"/>
    </location>
</feature>
<evidence type="ECO:0000313" key="4">
    <source>
        <dbReference type="Proteomes" id="UP001597417"/>
    </source>
</evidence>
<gene>
    <name evidence="3" type="ORF">ACFSXZ_13930</name>
</gene>
<evidence type="ECO:0000313" key="3">
    <source>
        <dbReference type="EMBL" id="MFD2417425.1"/>
    </source>
</evidence>
<keyword evidence="3" id="KW-0347">Helicase</keyword>
<protein>
    <submittedName>
        <fullName evidence="3">Helicase-associated domain-containing protein</fullName>
    </submittedName>
</protein>
<keyword evidence="3" id="KW-0067">ATP-binding</keyword>
<keyword evidence="3" id="KW-0547">Nucleotide-binding</keyword>
<sequence length="742" mass="77921">MPATSLAEWLRSVSDDELAALLTARRDLATPPPADSTVLATRAGSAGSVARALEDFDTFTLAVLDALLLADADTEVVSREIITRLLGADPGPALDRLRERVVAWGTDDAIRVVPAARDVVGPFPAGLGASVPELADADLDSIGSDEHAVLAALAAGPPVGRTRDAGRDVPLDEAATPIQRLLARGLLLRRDDSTVELPREIGIALRGGRSCSPGALAEPELPVNPHSQATVDETAAGEALEFLRLTESLLGQWSAQPPPVLKSGGLGVRELRKLARELEVDDARATLLAELVTGAGLVADSQTTTPEWVPTTLTDSWLASPPAQRWLTLAQAWLDLPRLPGLAGQRDAKDKPLVPLTDELRRPGAPAARRRALEALAGLAPGAGVKGAEDLVTVLAWRAPRRGGRLRDETVRWTLAEAAALGVTALGAVTTATRALLAGDRAATLTAMTDAMPEPIDHVLVQADLTVVAPGPLEPELAGQIKTVADVESSGHATVYRVTETSVRRALDAGRTADELHELFRTRSATPVPQSLSYLIDDVARRHGRLRGGVAGSFLRCDDEVLLAEVLGNPVAADCELRRIAPTVLISPLPLAEVLDVLRTAGFAPAAEGPDGRVLDLRPAGRRIPPRTGGNRRPPPAPTAGPDQIAAVITRLRSGDSVATRRKGTEVRLPGGGGGSDTAATLALLARASREQREVWIGFVDSHGTASQRILTPARVGGGILLSTDDESYPLHRITSAALVED</sequence>
<evidence type="ECO:0000259" key="2">
    <source>
        <dbReference type="Pfam" id="PF13625"/>
    </source>
</evidence>
<dbReference type="Proteomes" id="UP001597417">
    <property type="component" value="Unassembled WGS sequence"/>
</dbReference>